<dbReference type="EMBL" id="VSSQ01000234">
    <property type="protein sequence ID" value="MPL87148.1"/>
    <property type="molecule type" value="Genomic_DNA"/>
</dbReference>
<proteinExistence type="predicted"/>
<gene>
    <name evidence="1" type="ORF">SDC9_33142</name>
</gene>
<comment type="caution">
    <text evidence="1">The sequence shown here is derived from an EMBL/GenBank/DDBJ whole genome shotgun (WGS) entry which is preliminary data.</text>
</comment>
<evidence type="ECO:0000313" key="1">
    <source>
        <dbReference type="EMBL" id="MPL87148.1"/>
    </source>
</evidence>
<name>A0A644V735_9ZZZZ</name>
<protein>
    <submittedName>
        <fullName evidence="1">Uncharacterized protein</fullName>
    </submittedName>
</protein>
<organism evidence="1">
    <name type="scientific">bioreactor metagenome</name>
    <dbReference type="NCBI Taxonomy" id="1076179"/>
    <lineage>
        <taxon>unclassified sequences</taxon>
        <taxon>metagenomes</taxon>
        <taxon>ecological metagenomes</taxon>
    </lineage>
</organism>
<accession>A0A644V735</accession>
<dbReference type="AlphaFoldDB" id="A0A644V735"/>
<reference evidence="1" key="1">
    <citation type="submission" date="2019-08" db="EMBL/GenBank/DDBJ databases">
        <authorList>
            <person name="Kucharzyk K."/>
            <person name="Murdoch R.W."/>
            <person name="Higgins S."/>
            <person name="Loffler F."/>
        </authorList>
    </citation>
    <scope>NUCLEOTIDE SEQUENCE</scope>
</reference>
<sequence length="379" mass="44279">MNRILLLEPNPYHGEVLPGLTKYFEDIGYVVDVYLQKKVYEEQPFCRYLHYGKLLSYNMENIREILSADAIRKYDFLVLSSMEYGHDGKIERFLDYLGFMPDTKYGILGIYHTVTLINQFNDTSLLNEGRLFCLSEFQAQNNVFNMKMLNPHYFCKDLKLFSGFQDKRRFLVIGNAAELQILADNVLSLDQKLRDQISIKYIGSESTAIINQIRLFIRNPIKHVDFIGRAIKFLKSHLKNNLNESNVISKLGRLCFCEMYAEIENTDFIIVMIDKDNPKHQHYLNKVTSGIFQIIIGFHKPCIIQKDVADVYGFTEQNSITYEKKNLCPAITCAIQMTDLEYQHMTFNLDNLEKQIYNKSLENLKLEISRLQTEMSQLI</sequence>